<evidence type="ECO:0000313" key="2">
    <source>
        <dbReference type="Proteomes" id="UP000315017"/>
    </source>
</evidence>
<dbReference type="AlphaFoldDB" id="A0A517YGS6"/>
<dbReference type="EMBL" id="CP036274">
    <property type="protein sequence ID" value="QDU29402.1"/>
    <property type="molecule type" value="Genomic_DNA"/>
</dbReference>
<dbReference type="Proteomes" id="UP000315017">
    <property type="component" value="Chromosome"/>
</dbReference>
<name>A0A517YGS6_9BACT</name>
<dbReference type="KEGG" id="aagg:ETAA8_45120"/>
<gene>
    <name evidence="1" type="ORF">ETAA8_45120</name>
</gene>
<protein>
    <submittedName>
        <fullName evidence="1">Uncharacterized protein</fullName>
    </submittedName>
</protein>
<sequence>MRQVLTAHMIHVRLTEDHEPIQALLLDRLSDSILPRMADFTHIRGPICLLPPP</sequence>
<reference evidence="1 2" key="1">
    <citation type="submission" date="2019-02" db="EMBL/GenBank/DDBJ databases">
        <title>Deep-cultivation of Planctomycetes and their phenomic and genomic characterization uncovers novel biology.</title>
        <authorList>
            <person name="Wiegand S."/>
            <person name="Jogler M."/>
            <person name="Boedeker C."/>
            <person name="Pinto D."/>
            <person name="Vollmers J."/>
            <person name="Rivas-Marin E."/>
            <person name="Kohn T."/>
            <person name="Peeters S.H."/>
            <person name="Heuer A."/>
            <person name="Rast P."/>
            <person name="Oberbeckmann S."/>
            <person name="Bunk B."/>
            <person name="Jeske O."/>
            <person name="Meyerdierks A."/>
            <person name="Storesund J.E."/>
            <person name="Kallscheuer N."/>
            <person name="Luecker S."/>
            <person name="Lage O.M."/>
            <person name="Pohl T."/>
            <person name="Merkel B.J."/>
            <person name="Hornburger P."/>
            <person name="Mueller R.-W."/>
            <person name="Bruemmer F."/>
            <person name="Labrenz M."/>
            <person name="Spormann A.M."/>
            <person name="Op den Camp H."/>
            <person name="Overmann J."/>
            <person name="Amann R."/>
            <person name="Jetten M.S.M."/>
            <person name="Mascher T."/>
            <person name="Medema M.H."/>
            <person name="Devos D.P."/>
            <person name="Kaster A.-K."/>
            <person name="Ovreas L."/>
            <person name="Rohde M."/>
            <person name="Galperin M.Y."/>
            <person name="Jogler C."/>
        </authorList>
    </citation>
    <scope>NUCLEOTIDE SEQUENCE [LARGE SCALE GENOMIC DNA]</scope>
    <source>
        <strain evidence="1 2">ETA_A8</strain>
    </source>
</reference>
<organism evidence="1 2">
    <name type="scientific">Anatilimnocola aggregata</name>
    <dbReference type="NCBI Taxonomy" id="2528021"/>
    <lineage>
        <taxon>Bacteria</taxon>
        <taxon>Pseudomonadati</taxon>
        <taxon>Planctomycetota</taxon>
        <taxon>Planctomycetia</taxon>
        <taxon>Pirellulales</taxon>
        <taxon>Pirellulaceae</taxon>
        <taxon>Anatilimnocola</taxon>
    </lineage>
</organism>
<proteinExistence type="predicted"/>
<evidence type="ECO:0000313" key="1">
    <source>
        <dbReference type="EMBL" id="QDU29402.1"/>
    </source>
</evidence>
<keyword evidence="2" id="KW-1185">Reference proteome</keyword>
<accession>A0A517YGS6</accession>